<name>A0ABS1ENI9_9CLOT</name>
<evidence type="ECO:0000259" key="2">
    <source>
        <dbReference type="Pfam" id="PF04116"/>
    </source>
</evidence>
<reference evidence="4" key="1">
    <citation type="submission" date="2021-01" db="EMBL/GenBank/DDBJ databases">
        <title>Genome public.</title>
        <authorList>
            <person name="Liu C."/>
            <person name="Sun Q."/>
        </authorList>
    </citation>
    <scope>NUCLEOTIDE SEQUENCE [LARGE SCALE GENOMIC DNA]</scope>
    <source>
        <strain evidence="4">YIM B02505</strain>
    </source>
</reference>
<proteinExistence type="predicted"/>
<feature type="domain" description="Fatty acid hydroxylase" evidence="2">
    <location>
        <begin position="18"/>
        <end position="164"/>
    </location>
</feature>
<feature type="transmembrane region" description="Helical" evidence="1">
    <location>
        <begin position="79"/>
        <end position="110"/>
    </location>
</feature>
<keyword evidence="1" id="KW-0472">Membrane</keyword>
<organism evidence="3 4">
    <name type="scientific">Clostridium yunnanense</name>
    <dbReference type="NCBI Taxonomy" id="2800325"/>
    <lineage>
        <taxon>Bacteria</taxon>
        <taxon>Bacillati</taxon>
        <taxon>Bacillota</taxon>
        <taxon>Clostridia</taxon>
        <taxon>Eubacteriales</taxon>
        <taxon>Clostridiaceae</taxon>
        <taxon>Clostridium</taxon>
    </lineage>
</organism>
<gene>
    <name evidence="3" type="ORF">JHL18_09730</name>
</gene>
<protein>
    <submittedName>
        <fullName evidence="3">Sterol desaturase family protein</fullName>
    </submittedName>
</protein>
<evidence type="ECO:0000313" key="3">
    <source>
        <dbReference type="EMBL" id="MBK1810904.1"/>
    </source>
</evidence>
<comment type="caution">
    <text evidence="3">The sequence shown here is derived from an EMBL/GenBank/DDBJ whole genome shotgun (WGS) entry which is preliminary data.</text>
</comment>
<dbReference type="InterPro" id="IPR006694">
    <property type="entry name" value="Fatty_acid_hydroxylase"/>
</dbReference>
<accession>A0ABS1ENI9</accession>
<feature type="transmembrane region" description="Helical" evidence="1">
    <location>
        <begin position="7"/>
        <end position="26"/>
    </location>
</feature>
<dbReference type="EMBL" id="JAENHN010000028">
    <property type="protein sequence ID" value="MBK1810904.1"/>
    <property type="molecule type" value="Genomic_DNA"/>
</dbReference>
<keyword evidence="1" id="KW-0812">Transmembrane</keyword>
<dbReference type="Proteomes" id="UP000596739">
    <property type="component" value="Unassembled WGS sequence"/>
</dbReference>
<dbReference type="RefSeq" id="WP_200268589.1">
    <property type="nucleotide sequence ID" value="NZ_JAENHN010000028.1"/>
</dbReference>
<dbReference type="Pfam" id="PF04116">
    <property type="entry name" value="FA_hydroxylase"/>
    <property type="match status" value="1"/>
</dbReference>
<keyword evidence="4" id="KW-1185">Reference proteome</keyword>
<sequence>MYEIKELSSLIILVMTIIAGLLYSSLIEYCLHRFLLHNSYEQEHVKVHHKVFHGIDSYELEVIDKETVLSSFGEILRNIVLYLPLAIVIFMRSKFLGILFLIVCILYNMWEEFVHYYFHKRNEHLFVLKLKLFNKLKEHHRIHHYMYRYNFGIGTRLWDVIFGTIKKVR</sequence>
<keyword evidence="1" id="KW-1133">Transmembrane helix</keyword>
<evidence type="ECO:0000256" key="1">
    <source>
        <dbReference type="SAM" id="Phobius"/>
    </source>
</evidence>
<evidence type="ECO:0000313" key="4">
    <source>
        <dbReference type="Proteomes" id="UP000596739"/>
    </source>
</evidence>